<organism evidence="1">
    <name type="scientific">marine sediment metagenome</name>
    <dbReference type="NCBI Taxonomy" id="412755"/>
    <lineage>
        <taxon>unclassified sequences</taxon>
        <taxon>metagenomes</taxon>
        <taxon>ecological metagenomes</taxon>
    </lineage>
</organism>
<dbReference type="EMBL" id="BARW01002999">
    <property type="protein sequence ID" value="GAI62219.1"/>
    <property type="molecule type" value="Genomic_DNA"/>
</dbReference>
<proteinExistence type="predicted"/>
<feature type="non-terminal residue" evidence="1">
    <location>
        <position position="89"/>
    </location>
</feature>
<comment type="caution">
    <text evidence="1">The sequence shown here is derived from an EMBL/GenBank/DDBJ whole genome shotgun (WGS) entry which is preliminary data.</text>
</comment>
<reference evidence="1" key="1">
    <citation type="journal article" date="2014" name="Front. Microbiol.">
        <title>High frequency of phylogenetically diverse reductive dehalogenase-homologous genes in deep subseafloor sedimentary metagenomes.</title>
        <authorList>
            <person name="Kawai M."/>
            <person name="Futagami T."/>
            <person name="Toyoda A."/>
            <person name="Takaki Y."/>
            <person name="Nishi S."/>
            <person name="Hori S."/>
            <person name="Arai W."/>
            <person name="Tsubouchi T."/>
            <person name="Morono Y."/>
            <person name="Uchiyama I."/>
            <person name="Ito T."/>
            <person name="Fujiyama A."/>
            <person name="Inagaki F."/>
            <person name="Takami H."/>
        </authorList>
    </citation>
    <scope>NUCLEOTIDE SEQUENCE</scope>
    <source>
        <strain evidence="1">Expedition CK06-06</strain>
    </source>
</reference>
<name>X1S339_9ZZZZ</name>
<protein>
    <submittedName>
        <fullName evidence="1">Uncharacterized protein</fullName>
    </submittedName>
</protein>
<gene>
    <name evidence="1" type="ORF">S12H4_07935</name>
</gene>
<sequence length="89" mass="9801">MTETATTIDWLRFRTKAQPGEVREALAPLFGDLAPAVRLGEHGRGLFGFRYSLPVMVADMPVARLDFGGESQRDWLRVDMGGKGCGFVT</sequence>
<evidence type="ECO:0000313" key="1">
    <source>
        <dbReference type="EMBL" id="GAI62219.1"/>
    </source>
</evidence>
<accession>X1S339</accession>
<dbReference type="AlphaFoldDB" id="X1S339"/>